<evidence type="ECO:0000259" key="1">
    <source>
        <dbReference type="Pfam" id="PF14905"/>
    </source>
</evidence>
<organism evidence="2 3">
    <name type="scientific">Paraprevotella xylaniphila YIT 11841</name>
    <dbReference type="NCBI Taxonomy" id="762982"/>
    <lineage>
        <taxon>Bacteria</taxon>
        <taxon>Pseudomonadati</taxon>
        <taxon>Bacteroidota</taxon>
        <taxon>Bacteroidia</taxon>
        <taxon>Bacteroidales</taxon>
        <taxon>Prevotellaceae</taxon>
        <taxon>Paraprevotella</taxon>
    </lineage>
</organism>
<comment type="caution">
    <text evidence="2">The sequence shown here is derived from an EMBL/GenBank/DDBJ whole genome shotgun (WGS) entry which is preliminary data.</text>
</comment>
<keyword evidence="3" id="KW-1185">Reference proteome</keyword>
<accession>F3QQ70</accession>
<evidence type="ECO:0000313" key="2">
    <source>
        <dbReference type="EMBL" id="EGG57361.1"/>
    </source>
</evidence>
<proteinExistence type="predicted"/>
<gene>
    <name evidence="2" type="ORF">HMPREF9442_00308</name>
</gene>
<name>F3QQ70_9BACT</name>
<dbReference type="SUPFAM" id="SSF56935">
    <property type="entry name" value="Porins"/>
    <property type="match status" value="1"/>
</dbReference>
<dbReference type="eggNOG" id="COG4206">
    <property type="taxonomic scope" value="Bacteria"/>
</dbReference>
<reference evidence="2 3" key="1">
    <citation type="submission" date="2011-02" db="EMBL/GenBank/DDBJ databases">
        <authorList>
            <person name="Weinstock G."/>
            <person name="Sodergren E."/>
            <person name="Clifton S."/>
            <person name="Fulton L."/>
            <person name="Fulton B."/>
            <person name="Courtney L."/>
            <person name="Fronick C."/>
            <person name="Harrison M."/>
            <person name="Strong C."/>
            <person name="Farmer C."/>
            <person name="Delahaunty K."/>
            <person name="Markovic C."/>
            <person name="Hall O."/>
            <person name="Minx P."/>
            <person name="Tomlinson C."/>
            <person name="Mitreva M."/>
            <person name="Hou S."/>
            <person name="Chen J."/>
            <person name="Wollam A."/>
            <person name="Pepin K.H."/>
            <person name="Johnson M."/>
            <person name="Bhonagiri V."/>
            <person name="Zhang X."/>
            <person name="Suruliraj S."/>
            <person name="Warren W."/>
            <person name="Chinwalla A."/>
            <person name="Mardis E.R."/>
            <person name="Wilson R.K."/>
        </authorList>
    </citation>
    <scope>NUCLEOTIDE SEQUENCE [LARGE SCALE GENOMIC DNA]</scope>
    <source>
        <strain evidence="2 3">YIT 11841</strain>
    </source>
</reference>
<evidence type="ECO:0000313" key="3">
    <source>
        <dbReference type="Proteomes" id="UP000005546"/>
    </source>
</evidence>
<dbReference type="Pfam" id="PF14905">
    <property type="entry name" value="OMP_b-brl_3"/>
    <property type="match status" value="1"/>
</dbReference>
<dbReference type="STRING" id="762982.HMPREF9442_00308"/>
<dbReference type="InterPro" id="IPR041700">
    <property type="entry name" value="OMP_b-brl_3"/>
</dbReference>
<protein>
    <submittedName>
        <fullName evidence="2">Conserved domain protein</fullName>
    </submittedName>
</protein>
<sequence length="958" mass="109669">MTFFKKIVIFVIFSQLFSLKGVTQGIIVQGIVRDAFDNRGLENAHVKILNSDSNVVALVTTEIPYTVIHSEGAVKKNKNPNSGAFFECIVPKNGSYTAVVSMMGYKTKRVLFHVPQDYGKKLEIGDIYLFQEQKALEEVTVAATKLKIYHSGDTLVYNADAFVLDKQNVLEDLVKMLPGVELRDGRVFANGRFVESIIISGKDVMPSDPMQLMKMLPAYIVDKLKFYDQQGEKSKTMGKDMHDASYVMDVYLKRDYHAAWLGNAQAGGGTQKRWEGLGFIMRFDDRQFFTISADANNIGRERENTDICTIESAYDDRDLTNHQLNLNYSYHPTDKLRFDVNGVARRQDTEFGVKEKQKLDLSNSTDIYKLYSKTSNKINDYYRGGMSMTLRPRKGLYGKLMYSFKYGKDTEESKGYSITSLRDINISDSVWLQIGQMQATVPTGITNIYKDSVLSLRHAYEHKAETEWHLALGGNLLKFKIDYDMHGDNGNINQRYINRVFEDEETEAKRKSLHDTQIKDVATTMQLEYNINYIEDSSKRGILTPYYTFIHKKAHDYRELVLFEPQNDGSEVSHIDVDNSRRIKEKSETHTLGLYWIHEMQLHRKGWVCFNGQMPIHIKDVSVQLIHETASNRQHKQYILLSPTLEMKWYPKADDRKGSITSLNLKGWCNQTTPKEIYLLNQTDTSDPLNTYMGNPELRKQTDLGLSLGFRHYFERNKHNTYATFGSTNTWNAIAIQSIYDKQNGTRTLMPVNVDGKYNISLECGYGMPLASNQTCWLNLSAGANYTRCANMMFDNSNNQGFDYMKLYGYRVKANLRWNNTSRNVEVAYTVASNGNGIISNADSNEKLQELTNSLSITSHLPAGINASVNCNFISRFGFEMKTLNRTFIFTDAHISKSIYKEKVELSLSAIDIFHQRKHVQFVMNGEGHIETMATQYIPAYVLASIRFNWSLSSKKKR</sequence>
<dbReference type="Proteomes" id="UP000005546">
    <property type="component" value="Unassembled WGS sequence"/>
</dbReference>
<dbReference type="EMBL" id="AFBR01000008">
    <property type="protein sequence ID" value="EGG57361.1"/>
    <property type="molecule type" value="Genomic_DNA"/>
</dbReference>
<dbReference type="HOGENOM" id="CLU_012729_0_0_10"/>
<feature type="domain" description="Outer membrane protein beta-barrel" evidence="1">
    <location>
        <begin position="817"/>
        <end position="934"/>
    </location>
</feature>
<dbReference type="AlphaFoldDB" id="F3QQ70"/>